<dbReference type="Gene3D" id="2.40.30.170">
    <property type="match status" value="1"/>
</dbReference>
<evidence type="ECO:0000259" key="9">
    <source>
        <dbReference type="Pfam" id="PF25876"/>
    </source>
</evidence>
<proteinExistence type="inferred from homology"/>
<dbReference type="Gene3D" id="2.40.420.20">
    <property type="match status" value="1"/>
</dbReference>
<comment type="subcellular location">
    <subcellularLocation>
        <location evidence="1">Cell membrane</location>
    </subcellularLocation>
</comment>
<evidence type="ECO:0000256" key="1">
    <source>
        <dbReference type="ARBA" id="ARBA00004236"/>
    </source>
</evidence>
<dbReference type="AlphaFoldDB" id="A0A5E4XAK1"/>
<feature type="domain" description="Multidrug resistance protein MdtA-like C-terminal permuted SH3" evidence="12">
    <location>
        <begin position="310"/>
        <end position="368"/>
    </location>
</feature>
<keyword evidence="3" id="KW-0813">Transport</keyword>
<dbReference type="InterPro" id="IPR058625">
    <property type="entry name" value="MdtA-like_BSH"/>
</dbReference>
<dbReference type="NCBIfam" id="TIGR01730">
    <property type="entry name" value="RND_mfp"/>
    <property type="match status" value="1"/>
</dbReference>
<keyword evidence="5" id="KW-0997">Cell inner membrane</keyword>
<dbReference type="PANTHER" id="PTHR30469">
    <property type="entry name" value="MULTIDRUG RESISTANCE PROTEIN MDTA"/>
    <property type="match status" value="1"/>
</dbReference>
<keyword evidence="6 8" id="KW-0472">Membrane</keyword>
<evidence type="ECO:0000259" key="12">
    <source>
        <dbReference type="Pfam" id="PF25967"/>
    </source>
</evidence>
<dbReference type="InterPro" id="IPR006143">
    <property type="entry name" value="RND_pump_MFP"/>
</dbReference>
<name>A0A5E4XAK1_9BURK</name>
<dbReference type="Pfam" id="PF25917">
    <property type="entry name" value="BSH_RND"/>
    <property type="match status" value="1"/>
</dbReference>
<dbReference type="Proteomes" id="UP000414233">
    <property type="component" value="Unassembled WGS sequence"/>
</dbReference>
<dbReference type="EMBL" id="CABPRZ010000016">
    <property type="protein sequence ID" value="VVE33306.1"/>
    <property type="molecule type" value="Genomic_DNA"/>
</dbReference>
<reference evidence="13 14" key="1">
    <citation type="submission" date="2019-08" db="EMBL/GenBank/DDBJ databases">
        <authorList>
            <person name="Peeters C."/>
        </authorList>
    </citation>
    <scope>NUCLEOTIDE SEQUENCE [LARGE SCALE GENOMIC DNA]</scope>
    <source>
        <strain evidence="13 14">LMG 30175</strain>
    </source>
</reference>
<accession>A0A5E4XAK1</accession>
<feature type="domain" description="Multidrug resistance protein MdtA-like beta-barrel" evidence="11">
    <location>
        <begin position="221"/>
        <end position="306"/>
    </location>
</feature>
<gene>
    <name evidence="13" type="primary">mdtA_3</name>
    <name evidence="13" type="ORF">PTE30175_03672</name>
</gene>
<dbReference type="InterPro" id="IPR058624">
    <property type="entry name" value="MdtA-like_HH"/>
</dbReference>
<evidence type="ECO:0000259" key="10">
    <source>
        <dbReference type="Pfam" id="PF25917"/>
    </source>
</evidence>
<evidence type="ECO:0000256" key="7">
    <source>
        <dbReference type="SAM" id="MobiDB-lite"/>
    </source>
</evidence>
<dbReference type="SUPFAM" id="SSF111369">
    <property type="entry name" value="HlyD-like secretion proteins"/>
    <property type="match status" value="1"/>
</dbReference>
<dbReference type="InterPro" id="IPR058626">
    <property type="entry name" value="MdtA-like_b-barrel"/>
</dbReference>
<evidence type="ECO:0000256" key="2">
    <source>
        <dbReference type="ARBA" id="ARBA00009477"/>
    </source>
</evidence>
<protein>
    <submittedName>
        <fullName evidence="13">Multidrug resistance protein MdtA</fullName>
    </submittedName>
</protein>
<feature type="domain" description="Multidrug resistance protein MdtA-like alpha-helical hairpin" evidence="9">
    <location>
        <begin position="114"/>
        <end position="184"/>
    </location>
</feature>
<evidence type="ECO:0000256" key="5">
    <source>
        <dbReference type="ARBA" id="ARBA00022519"/>
    </source>
</evidence>
<evidence type="ECO:0000256" key="6">
    <source>
        <dbReference type="ARBA" id="ARBA00023136"/>
    </source>
</evidence>
<feature type="compositionally biased region" description="Low complexity" evidence="7">
    <location>
        <begin position="384"/>
        <end position="417"/>
    </location>
</feature>
<dbReference type="RefSeq" id="WP_150698481.1">
    <property type="nucleotide sequence ID" value="NZ_CABPRZ010000016.1"/>
</dbReference>
<dbReference type="PANTHER" id="PTHR30469:SF12">
    <property type="entry name" value="MULTIDRUG RESISTANCE PROTEIN MDTA"/>
    <property type="match status" value="1"/>
</dbReference>
<dbReference type="GO" id="GO:0030313">
    <property type="term" value="C:cell envelope"/>
    <property type="evidence" value="ECO:0007669"/>
    <property type="project" value="UniProtKB-SubCell"/>
</dbReference>
<keyword evidence="4" id="KW-1003">Cell membrane</keyword>
<dbReference type="OrthoDB" id="9783047at2"/>
<dbReference type="Pfam" id="PF25944">
    <property type="entry name" value="Beta-barrel_RND"/>
    <property type="match status" value="1"/>
</dbReference>
<evidence type="ECO:0000313" key="13">
    <source>
        <dbReference type="EMBL" id="VVE33306.1"/>
    </source>
</evidence>
<dbReference type="GO" id="GO:0015562">
    <property type="term" value="F:efflux transmembrane transporter activity"/>
    <property type="evidence" value="ECO:0007669"/>
    <property type="project" value="TreeGrafter"/>
</dbReference>
<dbReference type="Gene3D" id="2.40.50.100">
    <property type="match status" value="1"/>
</dbReference>
<evidence type="ECO:0000256" key="8">
    <source>
        <dbReference type="SAM" id="Phobius"/>
    </source>
</evidence>
<dbReference type="Pfam" id="PF25967">
    <property type="entry name" value="RND-MFP_C"/>
    <property type="match status" value="1"/>
</dbReference>
<feature type="domain" description="Multidrug resistance protein MdtA-like barrel-sandwich hybrid" evidence="10">
    <location>
        <begin position="75"/>
        <end position="216"/>
    </location>
</feature>
<evidence type="ECO:0000259" key="11">
    <source>
        <dbReference type="Pfam" id="PF25944"/>
    </source>
</evidence>
<keyword evidence="14" id="KW-1185">Reference proteome</keyword>
<evidence type="ECO:0000256" key="4">
    <source>
        <dbReference type="ARBA" id="ARBA00022475"/>
    </source>
</evidence>
<dbReference type="Gene3D" id="1.10.287.470">
    <property type="entry name" value="Helix hairpin bin"/>
    <property type="match status" value="1"/>
</dbReference>
<dbReference type="Pfam" id="PF25876">
    <property type="entry name" value="HH_MFP_RND"/>
    <property type="match status" value="1"/>
</dbReference>
<evidence type="ECO:0000313" key="14">
    <source>
        <dbReference type="Proteomes" id="UP000414233"/>
    </source>
</evidence>
<keyword evidence="8" id="KW-0812">Transmembrane</keyword>
<dbReference type="FunFam" id="2.40.420.20:FF:000001">
    <property type="entry name" value="Efflux RND transporter periplasmic adaptor subunit"/>
    <property type="match status" value="1"/>
</dbReference>
<comment type="similarity">
    <text evidence="2">Belongs to the membrane fusion protein (MFP) (TC 8.A.1) family.</text>
</comment>
<feature type="transmembrane region" description="Helical" evidence="8">
    <location>
        <begin position="15"/>
        <end position="34"/>
    </location>
</feature>
<evidence type="ECO:0000256" key="3">
    <source>
        <dbReference type="ARBA" id="ARBA00022448"/>
    </source>
</evidence>
<sequence length="417" mass="43575">MPQDAAVPRHPRRRWGWTALALLALLGILAWRFWHHETPPAAPPPAAVTAVTAVVAAQDLPRYLTGIGTVQATTSVTVRVRVDGQLERIDFNEGQDVKAGDVLAQIDPRPLRAQLEQVRAAKARDAAQLANARVDLQRYLALAEQGASSRQQADTQAALVKQLDAAVQTDQAAVDYAAVQLGYTTIRSPISGRTGVRLIDVGNIVHAADANGLVVVNQIDPITVLFTLPEDAVGRVNAAMQEAGGQPLVVDVYPRDGTQKLAAGKLTLVNNQIDTTTGTVSLKATFDNPKHVLWPGQYVNVRLEIGTLKQAVAVETSVIQRGPNGPFVFVVKADDTAAVQPVRLGATQGSQTVIEDGLAPGTRVVVDGQLKLRAGVKVKEAPARADAGGAPATGAGAASSAAATSSAASARPAAAQP</sequence>
<keyword evidence="8" id="KW-1133">Transmembrane helix</keyword>
<dbReference type="InterPro" id="IPR058627">
    <property type="entry name" value="MdtA-like_C"/>
</dbReference>
<feature type="region of interest" description="Disordered" evidence="7">
    <location>
        <begin position="380"/>
        <end position="417"/>
    </location>
</feature>
<organism evidence="13 14">
    <name type="scientific">Pandoraea terrae</name>
    <dbReference type="NCBI Taxonomy" id="1537710"/>
    <lineage>
        <taxon>Bacteria</taxon>
        <taxon>Pseudomonadati</taxon>
        <taxon>Pseudomonadota</taxon>
        <taxon>Betaproteobacteria</taxon>
        <taxon>Burkholderiales</taxon>
        <taxon>Burkholderiaceae</taxon>
        <taxon>Pandoraea</taxon>
    </lineage>
</organism>
<dbReference type="GO" id="GO:1990281">
    <property type="term" value="C:efflux pump complex"/>
    <property type="evidence" value="ECO:0007669"/>
    <property type="project" value="TreeGrafter"/>
</dbReference>